<feature type="domain" description="Retrotransposon gag" evidence="1">
    <location>
        <begin position="87"/>
        <end position="145"/>
    </location>
</feature>
<organism evidence="2 3">
    <name type="scientific">Eucalyptus globulus</name>
    <name type="common">Tasmanian blue gum</name>
    <dbReference type="NCBI Taxonomy" id="34317"/>
    <lineage>
        <taxon>Eukaryota</taxon>
        <taxon>Viridiplantae</taxon>
        <taxon>Streptophyta</taxon>
        <taxon>Embryophyta</taxon>
        <taxon>Tracheophyta</taxon>
        <taxon>Spermatophyta</taxon>
        <taxon>Magnoliopsida</taxon>
        <taxon>eudicotyledons</taxon>
        <taxon>Gunneridae</taxon>
        <taxon>Pentapetalae</taxon>
        <taxon>rosids</taxon>
        <taxon>malvids</taxon>
        <taxon>Myrtales</taxon>
        <taxon>Myrtaceae</taxon>
        <taxon>Myrtoideae</taxon>
        <taxon>Eucalypteae</taxon>
        <taxon>Eucalyptus</taxon>
    </lineage>
</organism>
<dbReference type="Pfam" id="PF03732">
    <property type="entry name" value="Retrotrans_gag"/>
    <property type="match status" value="1"/>
</dbReference>
<name>A0ABD3J0M5_EUCGL</name>
<comment type="caution">
    <text evidence="2">The sequence shown here is derived from an EMBL/GenBank/DDBJ whole genome shotgun (WGS) entry which is preliminary data.</text>
</comment>
<keyword evidence="3" id="KW-1185">Reference proteome</keyword>
<dbReference type="EMBL" id="JBJKBG010000010">
    <property type="protein sequence ID" value="KAL3719235.1"/>
    <property type="molecule type" value="Genomic_DNA"/>
</dbReference>
<dbReference type="InterPro" id="IPR005162">
    <property type="entry name" value="Retrotrans_gag_dom"/>
</dbReference>
<accession>A0ABD3J0M5</accession>
<dbReference type="AlphaFoldDB" id="A0ABD3J0M5"/>
<reference evidence="2 3" key="1">
    <citation type="submission" date="2024-11" db="EMBL/GenBank/DDBJ databases">
        <title>Chromosome-level genome assembly of Eucalyptus globulus Labill. provides insights into its genome evolution.</title>
        <authorList>
            <person name="Li X."/>
        </authorList>
    </citation>
    <scope>NUCLEOTIDE SEQUENCE [LARGE SCALE GENOMIC DNA]</scope>
    <source>
        <strain evidence="2">CL2024</strain>
        <tissue evidence="2">Fresh tender leaves</tissue>
    </source>
</reference>
<evidence type="ECO:0000259" key="1">
    <source>
        <dbReference type="Pfam" id="PF03732"/>
    </source>
</evidence>
<protein>
    <recommendedName>
        <fullName evidence="1">Retrotransposon gag domain-containing protein</fullName>
    </recommendedName>
</protein>
<dbReference type="Proteomes" id="UP001634007">
    <property type="component" value="Unassembled WGS sequence"/>
</dbReference>
<evidence type="ECO:0000313" key="2">
    <source>
        <dbReference type="EMBL" id="KAL3719235.1"/>
    </source>
</evidence>
<proteinExistence type="predicted"/>
<sequence length="248" mass="27842">MGHQAQNQATAITIATTAANVAVTAVATPAEVSLGNVIEERPMHKLVEQFLKLNSLRFSGVGNPKAVALWIQELEKAFALLRHFEEDKYFSDYAREQKMAKFQRLHQGLMSVDQYEAKFTKLSQYAPRLIEDPVDKGRRLEDGLKPKIKDALVPFNLKNYNALYERAQLIERNLNERAAAFGSQFGPSRDNDWFGKRSMTGGRYSIPSNQKGGIGKSTPNLNGACRFYGRQHGSASCFSRTRVCYRCG</sequence>
<evidence type="ECO:0000313" key="3">
    <source>
        <dbReference type="Proteomes" id="UP001634007"/>
    </source>
</evidence>
<gene>
    <name evidence="2" type="ORF">ACJRO7_004229</name>
</gene>